<protein>
    <submittedName>
        <fullName evidence="3">UDP-N-acetylglucosamine 4-epimerase</fullName>
        <ecNumber evidence="3">5.1.3.7</ecNumber>
    </submittedName>
</protein>
<keyword evidence="4" id="KW-1185">Reference proteome</keyword>
<dbReference type="Gene3D" id="3.40.50.720">
    <property type="entry name" value="NAD(P)-binding Rossmann-like Domain"/>
    <property type="match status" value="1"/>
</dbReference>
<dbReference type="Gene3D" id="3.90.25.10">
    <property type="entry name" value="UDP-galactose 4-epimerase, domain 1"/>
    <property type="match status" value="1"/>
</dbReference>
<dbReference type="CDD" id="cd05256">
    <property type="entry name" value="UDP_AE_SDR_e"/>
    <property type="match status" value="1"/>
</dbReference>
<dbReference type="EC" id="5.1.3.7" evidence="3"/>
<dbReference type="PANTHER" id="PTHR43000">
    <property type="entry name" value="DTDP-D-GLUCOSE 4,6-DEHYDRATASE-RELATED"/>
    <property type="match status" value="1"/>
</dbReference>
<organism evidence="3 4">
    <name type="scientific">Kordia antarctica</name>
    <dbReference type="NCBI Taxonomy" id="1218801"/>
    <lineage>
        <taxon>Bacteria</taxon>
        <taxon>Pseudomonadati</taxon>
        <taxon>Bacteroidota</taxon>
        <taxon>Flavobacteriia</taxon>
        <taxon>Flavobacteriales</taxon>
        <taxon>Flavobacteriaceae</taxon>
        <taxon>Kordia</taxon>
    </lineage>
</organism>
<feature type="domain" description="NAD-dependent epimerase/dehydratase" evidence="2">
    <location>
        <begin position="27"/>
        <end position="265"/>
    </location>
</feature>
<evidence type="ECO:0000256" key="1">
    <source>
        <dbReference type="ARBA" id="ARBA00007637"/>
    </source>
</evidence>
<proteinExistence type="inferred from homology"/>
<evidence type="ECO:0000259" key="2">
    <source>
        <dbReference type="Pfam" id="PF01370"/>
    </source>
</evidence>
<evidence type="ECO:0000313" key="3">
    <source>
        <dbReference type="EMBL" id="QHI37474.1"/>
    </source>
</evidence>
<evidence type="ECO:0000313" key="4">
    <source>
        <dbReference type="Proteomes" id="UP000464657"/>
    </source>
</evidence>
<dbReference type="GO" id="GO:0003974">
    <property type="term" value="F:UDP-N-acetylglucosamine 4-epimerase activity"/>
    <property type="evidence" value="ECO:0007669"/>
    <property type="project" value="UniProtKB-EC"/>
</dbReference>
<dbReference type="PRINTS" id="PR01713">
    <property type="entry name" value="NUCEPIMERASE"/>
</dbReference>
<sequence>MASFAANNSNMYQKAYHQEQLEQHSFLITGGAGFIGSNLVEYLLKHKAKKVRVLDNLATGFKHNLAEFESNPNFEFILGDIRDVETCKKAVNGIDYVLHQAALGSVPRSFDDPISTNAVNISGFLNILIASRDAGVKRMVYAASSSTYGDSKALPKQEEIIGNPLSPYAITKYVNELYADNISKHFNFHSVGLRYFNVFGPKQNVKGAYAAVIPLFFNAGIHNTKVTINGDGNQTRDFTFVENVVQANMKSLFAEINQHEVFNVAVGDRISVNDLWNNIKELTQSTVEASHGENRIGDVRDSLADITKAKTLLKYNPTYKIREGLAITYDFFKKQAVANEK</sequence>
<accession>A0A7L4ZNJ3</accession>
<gene>
    <name evidence="3" type="primary">wbgU</name>
    <name evidence="3" type="ORF">IMCC3317_28530</name>
</gene>
<dbReference type="InterPro" id="IPR001509">
    <property type="entry name" value="Epimerase_deHydtase"/>
</dbReference>
<comment type="similarity">
    <text evidence="1">Belongs to the NAD(P)-dependent epimerase/dehydratase family.</text>
</comment>
<dbReference type="KEGG" id="kan:IMCC3317_28530"/>
<keyword evidence="3" id="KW-0413">Isomerase</keyword>
<reference evidence="3 4" key="1">
    <citation type="journal article" date="2013" name="Int. J. Syst. Evol. Microbiol.">
        <title>Kordia antarctica sp. nov., isolated from Antarctic seawater.</title>
        <authorList>
            <person name="Baek K."/>
            <person name="Choi A."/>
            <person name="Kang I."/>
            <person name="Lee K."/>
            <person name="Cho J.C."/>
        </authorList>
    </citation>
    <scope>NUCLEOTIDE SEQUENCE [LARGE SCALE GENOMIC DNA]</scope>
    <source>
        <strain evidence="3 4">IMCC3317</strain>
    </source>
</reference>
<dbReference type="Proteomes" id="UP000464657">
    <property type="component" value="Chromosome"/>
</dbReference>
<name>A0A7L4ZNJ3_9FLAO</name>
<dbReference type="AlphaFoldDB" id="A0A7L4ZNJ3"/>
<dbReference type="EMBL" id="CP019288">
    <property type="protein sequence ID" value="QHI37474.1"/>
    <property type="molecule type" value="Genomic_DNA"/>
</dbReference>
<dbReference type="Pfam" id="PF01370">
    <property type="entry name" value="Epimerase"/>
    <property type="match status" value="1"/>
</dbReference>
<dbReference type="InterPro" id="IPR036291">
    <property type="entry name" value="NAD(P)-bd_dom_sf"/>
</dbReference>
<dbReference type="SUPFAM" id="SSF51735">
    <property type="entry name" value="NAD(P)-binding Rossmann-fold domains"/>
    <property type="match status" value="1"/>
</dbReference>